<evidence type="ECO:0000313" key="12">
    <source>
        <dbReference type="EMBL" id="KAK2178962.1"/>
    </source>
</evidence>
<evidence type="ECO:0000313" key="13">
    <source>
        <dbReference type="Proteomes" id="UP001209878"/>
    </source>
</evidence>
<evidence type="ECO:0000256" key="4">
    <source>
        <dbReference type="ARBA" id="ARBA00022475"/>
    </source>
</evidence>
<keyword evidence="10" id="KW-0407">Ion channel</keyword>
<keyword evidence="8" id="KW-0406">Ion transport</keyword>
<evidence type="ECO:0000256" key="1">
    <source>
        <dbReference type="ARBA" id="ARBA00004651"/>
    </source>
</evidence>
<accession>A0AAD9KWQ3</accession>
<sequence length="337" mass="38322">MVTAHRLDRCIPNKSIYSATVLRIHSELCLFTLTFCYVAFGVGNLIFVGLQIRHYSKRNCDRILYPIYLHLIFILVQTFFLFKNSQWTIKKNKAFVRFGLMHVLASNLSVWLRVLVVEVVESIVHSEHTDTHGDRPPGMVVILPIGKNSNESGCHSEGSLFQFIAPYLFPFILEYSLIAVATMLGLFNSLSIHVTRDIVQSVKKLLQSRLRAEDKARHPHAEAQEGHDMDKAHRGIFLGMLVLAGTIISIIVFFFSLRGDNERGRNNAALIYHTSDMLLHALLLGSVLAAIVKLSTLKYSFSRNNSIDHMLMIFSMSGLIMFEMFVCLSSMLQYMHR</sequence>
<dbReference type="Proteomes" id="UP001209878">
    <property type="component" value="Unassembled WGS sequence"/>
</dbReference>
<comment type="caution">
    <text evidence="12">The sequence shown here is derived from an EMBL/GenBank/DDBJ whole genome shotgun (WGS) entry which is preliminary data.</text>
</comment>
<protein>
    <submittedName>
        <fullName evidence="12">Uncharacterized protein</fullName>
    </submittedName>
</protein>
<reference evidence="12" key="1">
    <citation type="journal article" date="2023" name="Mol. Biol. Evol.">
        <title>Third-Generation Sequencing Reveals the Adaptive Role of the Epigenome in Three Deep-Sea Polychaetes.</title>
        <authorList>
            <person name="Perez M."/>
            <person name="Aroh O."/>
            <person name="Sun Y."/>
            <person name="Lan Y."/>
            <person name="Juniper S.K."/>
            <person name="Young C.R."/>
            <person name="Angers B."/>
            <person name="Qian P.Y."/>
        </authorList>
    </citation>
    <scope>NUCLEOTIDE SEQUENCE</scope>
    <source>
        <strain evidence="12">R07B-5</strain>
    </source>
</reference>
<keyword evidence="3" id="KW-0813">Transport</keyword>
<gene>
    <name evidence="12" type="ORF">NP493_521g00002</name>
</gene>
<keyword evidence="6" id="KW-0375">Hydrogen ion transport</keyword>
<feature type="transmembrane region" description="Helical" evidence="11">
    <location>
        <begin position="236"/>
        <end position="257"/>
    </location>
</feature>
<dbReference type="InterPro" id="IPR004878">
    <property type="entry name" value="Otopetrin"/>
</dbReference>
<evidence type="ECO:0000256" key="9">
    <source>
        <dbReference type="ARBA" id="ARBA00023136"/>
    </source>
</evidence>
<dbReference type="PANTHER" id="PTHR21522:SF32">
    <property type="entry name" value="OTOPETRIN-2"/>
    <property type="match status" value="1"/>
</dbReference>
<evidence type="ECO:0000256" key="10">
    <source>
        <dbReference type="ARBA" id="ARBA00023303"/>
    </source>
</evidence>
<dbReference type="EMBL" id="JAODUO010000521">
    <property type="protein sequence ID" value="KAK2178962.1"/>
    <property type="molecule type" value="Genomic_DNA"/>
</dbReference>
<keyword evidence="9 11" id="KW-0472">Membrane</keyword>
<evidence type="ECO:0000256" key="11">
    <source>
        <dbReference type="SAM" id="Phobius"/>
    </source>
</evidence>
<feature type="transmembrane region" description="Helical" evidence="11">
    <location>
        <begin position="167"/>
        <end position="187"/>
    </location>
</feature>
<feature type="transmembrane region" description="Helical" evidence="11">
    <location>
        <begin position="63"/>
        <end position="82"/>
    </location>
</feature>
<keyword evidence="7 11" id="KW-1133">Transmembrane helix</keyword>
<proteinExistence type="inferred from homology"/>
<comment type="similarity">
    <text evidence="2">Belongs to the otopetrin family.</text>
</comment>
<name>A0AAD9KWQ3_RIDPI</name>
<dbReference type="Pfam" id="PF03189">
    <property type="entry name" value="Otopetrin"/>
    <property type="match status" value="2"/>
</dbReference>
<keyword evidence="5 11" id="KW-0812">Transmembrane</keyword>
<evidence type="ECO:0000256" key="3">
    <source>
        <dbReference type="ARBA" id="ARBA00022448"/>
    </source>
</evidence>
<evidence type="ECO:0000256" key="5">
    <source>
        <dbReference type="ARBA" id="ARBA00022692"/>
    </source>
</evidence>
<dbReference type="AlphaFoldDB" id="A0AAD9KWQ3"/>
<dbReference type="GO" id="GO:0005886">
    <property type="term" value="C:plasma membrane"/>
    <property type="evidence" value="ECO:0007669"/>
    <property type="project" value="UniProtKB-SubCell"/>
</dbReference>
<dbReference type="GO" id="GO:0015252">
    <property type="term" value="F:proton channel activity"/>
    <property type="evidence" value="ECO:0007669"/>
    <property type="project" value="InterPro"/>
</dbReference>
<comment type="subcellular location">
    <subcellularLocation>
        <location evidence="1">Cell membrane</location>
        <topology evidence="1">Multi-pass membrane protein</topology>
    </subcellularLocation>
</comment>
<dbReference type="PANTHER" id="PTHR21522">
    <property type="entry name" value="PROTON CHANNEL OTOP"/>
    <property type="match status" value="1"/>
</dbReference>
<feature type="transmembrane region" description="Helical" evidence="11">
    <location>
        <begin position="309"/>
        <end position="332"/>
    </location>
</feature>
<evidence type="ECO:0000256" key="8">
    <source>
        <dbReference type="ARBA" id="ARBA00023065"/>
    </source>
</evidence>
<feature type="transmembrane region" description="Helical" evidence="11">
    <location>
        <begin position="277"/>
        <end position="297"/>
    </location>
</feature>
<feature type="transmembrane region" description="Helical" evidence="11">
    <location>
        <begin position="94"/>
        <end position="112"/>
    </location>
</feature>
<organism evidence="12 13">
    <name type="scientific">Ridgeia piscesae</name>
    <name type="common">Tubeworm</name>
    <dbReference type="NCBI Taxonomy" id="27915"/>
    <lineage>
        <taxon>Eukaryota</taxon>
        <taxon>Metazoa</taxon>
        <taxon>Spiralia</taxon>
        <taxon>Lophotrochozoa</taxon>
        <taxon>Annelida</taxon>
        <taxon>Polychaeta</taxon>
        <taxon>Sedentaria</taxon>
        <taxon>Canalipalpata</taxon>
        <taxon>Sabellida</taxon>
        <taxon>Siboglinidae</taxon>
        <taxon>Ridgeia</taxon>
    </lineage>
</organism>
<evidence type="ECO:0000256" key="2">
    <source>
        <dbReference type="ARBA" id="ARBA00006513"/>
    </source>
</evidence>
<keyword evidence="13" id="KW-1185">Reference proteome</keyword>
<keyword evidence="4" id="KW-1003">Cell membrane</keyword>
<feature type="transmembrane region" description="Helical" evidence="11">
    <location>
        <begin position="28"/>
        <end position="51"/>
    </location>
</feature>
<evidence type="ECO:0000256" key="6">
    <source>
        <dbReference type="ARBA" id="ARBA00022781"/>
    </source>
</evidence>
<evidence type="ECO:0000256" key="7">
    <source>
        <dbReference type="ARBA" id="ARBA00022989"/>
    </source>
</evidence>